<name>A0A8S4Q3Z3_OWEFU</name>
<dbReference type="SUPFAM" id="SSF51735">
    <property type="entry name" value="NAD(P)-binding Rossmann-fold domains"/>
    <property type="match status" value="1"/>
</dbReference>
<dbReference type="InterPro" id="IPR002225">
    <property type="entry name" value="3Beta_OHSteriod_DH/Estase"/>
</dbReference>
<accession>A0A8S4Q3Z3</accession>
<dbReference type="Pfam" id="PF01073">
    <property type="entry name" value="3Beta_HSD"/>
    <property type="match status" value="1"/>
</dbReference>
<evidence type="ECO:0000256" key="1">
    <source>
        <dbReference type="ARBA" id="ARBA00023002"/>
    </source>
</evidence>
<dbReference type="Gene3D" id="3.40.50.720">
    <property type="entry name" value="NAD(P)-binding Rossmann-like Domain"/>
    <property type="match status" value="1"/>
</dbReference>
<protein>
    <recommendedName>
        <fullName evidence="2">3-beta hydroxysteroid dehydrogenase/isomerase domain-containing protein</fullName>
    </recommendedName>
</protein>
<sequence length="417" mass="46564">NMHRILRKIRIATFPSTVLIATAVFQSESPKVSAKAITMEQAEAKPSKEIEPNNALVAKQPPSEVVMVTGGCGFLGQHIVKLLHERGDGVKEIRVFDKKPYIKELDYAEEKPMVTIVGDVTDARQVEEALKGVDAVIHTAGLISYGTFPDEEGMEQINVKGTENIINGCIKKKVERLIYTSTVDVVIGYEDIINGEESTTAIPRRFLFPGYPASKYKAECNVLSAHMNKLHDSDKRLLSLSLRPNVMYGEMDPYYVTTSIKGAKENGGTLPRVGNGRAKFQQAYVGNVAWAHICANEALKSAPSIGGKPYFITDDTPIQNTFTFMEPFLKLHGYSVSRYYLPYWVVYAGFYTLESILWAIQPVKKIHLDSCLCSIIYINHDIYFNGGQARNKLGYKPVFNPQEAIEKSAKYYAEIKV</sequence>
<dbReference type="OrthoDB" id="2735536at2759"/>
<reference evidence="3" key="1">
    <citation type="submission" date="2022-03" db="EMBL/GenBank/DDBJ databases">
        <authorList>
            <person name="Martin C."/>
        </authorList>
    </citation>
    <scope>NUCLEOTIDE SEQUENCE</scope>
</reference>
<keyword evidence="1" id="KW-0560">Oxidoreductase</keyword>
<dbReference type="Proteomes" id="UP000749559">
    <property type="component" value="Unassembled WGS sequence"/>
</dbReference>
<comment type="caution">
    <text evidence="3">The sequence shown here is derived from an EMBL/GenBank/DDBJ whole genome shotgun (WGS) entry which is preliminary data.</text>
</comment>
<evidence type="ECO:0000259" key="2">
    <source>
        <dbReference type="Pfam" id="PF01073"/>
    </source>
</evidence>
<gene>
    <name evidence="3" type="ORF">OFUS_LOCUS25293</name>
</gene>
<dbReference type="InterPro" id="IPR036291">
    <property type="entry name" value="NAD(P)-bd_dom_sf"/>
</dbReference>
<dbReference type="FunFam" id="3.40.50.720:FF:000495">
    <property type="entry name" value="3 hydroxysteroid dehydrogenase, putative"/>
    <property type="match status" value="1"/>
</dbReference>
<evidence type="ECO:0000313" key="4">
    <source>
        <dbReference type="Proteomes" id="UP000749559"/>
    </source>
</evidence>
<dbReference type="InterPro" id="IPR050425">
    <property type="entry name" value="NAD(P)_dehydrat-like"/>
</dbReference>
<dbReference type="EMBL" id="CAIIXF020000012">
    <property type="protein sequence ID" value="CAH1801506.1"/>
    <property type="molecule type" value="Genomic_DNA"/>
</dbReference>
<dbReference type="PANTHER" id="PTHR10366:SF853">
    <property type="entry name" value="GH25466P"/>
    <property type="match status" value="1"/>
</dbReference>
<evidence type="ECO:0000313" key="3">
    <source>
        <dbReference type="EMBL" id="CAH1801506.1"/>
    </source>
</evidence>
<dbReference type="GO" id="GO:0016616">
    <property type="term" value="F:oxidoreductase activity, acting on the CH-OH group of donors, NAD or NADP as acceptor"/>
    <property type="evidence" value="ECO:0007669"/>
    <property type="project" value="InterPro"/>
</dbReference>
<dbReference type="AlphaFoldDB" id="A0A8S4Q3Z3"/>
<feature type="non-terminal residue" evidence="3">
    <location>
        <position position="417"/>
    </location>
</feature>
<keyword evidence="4" id="KW-1185">Reference proteome</keyword>
<proteinExistence type="predicted"/>
<dbReference type="PANTHER" id="PTHR10366">
    <property type="entry name" value="NAD DEPENDENT EPIMERASE/DEHYDRATASE"/>
    <property type="match status" value="1"/>
</dbReference>
<organism evidence="3 4">
    <name type="scientific">Owenia fusiformis</name>
    <name type="common">Polychaete worm</name>
    <dbReference type="NCBI Taxonomy" id="6347"/>
    <lineage>
        <taxon>Eukaryota</taxon>
        <taxon>Metazoa</taxon>
        <taxon>Spiralia</taxon>
        <taxon>Lophotrochozoa</taxon>
        <taxon>Annelida</taxon>
        <taxon>Polychaeta</taxon>
        <taxon>Sedentaria</taxon>
        <taxon>Canalipalpata</taxon>
        <taxon>Sabellida</taxon>
        <taxon>Oweniida</taxon>
        <taxon>Oweniidae</taxon>
        <taxon>Owenia</taxon>
    </lineage>
</organism>
<feature type="domain" description="3-beta hydroxysteroid dehydrogenase/isomerase" evidence="2">
    <location>
        <begin position="67"/>
        <end position="338"/>
    </location>
</feature>
<dbReference type="GO" id="GO:0006694">
    <property type="term" value="P:steroid biosynthetic process"/>
    <property type="evidence" value="ECO:0007669"/>
    <property type="project" value="InterPro"/>
</dbReference>